<dbReference type="RefSeq" id="WP_211871772.1">
    <property type="nucleotide sequence ID" value="NZ_JAAEDI010000039.1"/>
</dbReference>
<evidence type="ECO:0000256" key="1">
    <source>
        <dbReference type="SAM" id="Phobius"/>
    </source>
</evidence>
<keyword evidence="1" id="KW-0812">Transmembrane</keyword>
<comment type="caution">
    <text evidence="2">The sequence shown here is derived from an EMBL/GenBank/DDBJ whole genome shotgun (WGS) entry which is preliminary data.</text>
</comment>
<keyword evidence="3" id="KW-1185">Reference proteome</keyword>
<keyword evidence="1" id="KW-1133">Transmembrane helix</keyword>
<proteinExistence type="predicted"/>
<protein>
    <submittedName>
        <fullName evidence="2">Uncharacterized protein</fullName>
    </submittedName>
</protein>
<keyword evidence="1" id="KW-0472">Membrane</keyword>
<sequence>MDLSPIASAAVTAAAGLVGALATAGLALLPRLWTLMRVYMDGSDATRLRYAIANASVRALREIDEGSTQDSAIARMVQHCRDSMPQALARLGTPDATLQTMCEAELARLMAGRG</sequence>
<organism evidence="2 3">
    <name type="scientific">Neoroseomonas terrae</name>
    <dbReference type="NCBI Taxonomy" id="424799"/>
    <lineage>
        <taxon>Bacteria</taxon>
        <taxon>Pseudomonadati</taxon>
        <taxon>Pseudomonadota</taxon>
        <taxon>Alphaproteobacteria</taxon>
        <taxon>Acetobacterales</taxon>
        <taxon>Acetobacteraceae</taxon>
        <taxon>Neoroseomonas</taxon>
    </lineage>
</organism>
<evidence type="ECO:0000313" key="3">
    <source>
        <dbReference type="Proteomes" id="UP000698752"/>
    </source>
</evidence>
<accession>A0ABS5EPX1</accession>
<dbReference type="EMBL" id="JAAEDI010000039">
    <property type="protein sequence ID" value="MBR0653063.1"/>
    <property type="molecule type" value="Genomic_DNA"/>
</dbReference>
<reference evidence="3" key="1">
    <citation type="journal article" date="2021" name="Syst. Appl. Microbiol.">
        <title>Roseomonas hellenica sp. nov., isolated from roots of wild-growing Alkanna tinctoria.</title>
        <authorList>
            <person name="Rat A."/>
            <person name="Naranjo H.D."/>
            <person name="Lebbe L."/>
            <person name="Cnockaert M."/>
            <person name="Krigas N."/>
            <person name="Grigoriadou K."/>
            <person name="Maloupa E."/>
            <person name="Willems A."/>
        </authorList>
    </citation>
    <scope>NUCLEOTIDE SEQUENCE [LARGE SCALE GENOMIC DNA]</scope>
    <source>
        <strain evidence="3">LMG 31159</strain>
    </source>
</reference>
<feature type="transmembrane region" description="Helical" evidence="1">
    <location>
        <begin position="6"/>
        <end position="29"/>
    </location>
</feature>
<gene>
    <name evidence="2" type="ORF">GXW78_25630</name>
</gene>
<dbReference type="Proteomes" id="UP000698752">
    <property type="component" value="Unassembled WGS sequence"/>
</dbReference>
<name>A0ABS5EPX1_9PROT</name>
<evidence type="ECO:0000313" key="2">
    <source>
        <dbReference type="EMBL" id="MBR0653063.1"/>
    </source>
</evidence>